<protein>
    <submittedName>
        <fullName evidence="2">Uncharacterized protein</fullName>
    </submittedName>
</protein>
<dbReference type="Proteomes" id="UP001283361">
    <property type="component" value="Unassembled WGS sequence"/>
</dbReference>
<proteinExistence type="predicted"/>
<organism evidence="2 3">
    <name type="scientific">Elysia crispata</name>
    <name type="common">lettuce slug</name>
    <dbReference type="NCBI Taxonomy" id="231223"/>
    <lineage>
        <taxon>Eukaryota</taxon>
        <taxon>Metazoa</taxon>
        <taxon>Spiralia</taxon>
        <taxon>Lophotrochozoa</taxon>
        <taxon>Mollusca</taxon>
        <taxon>Gastropoda</taxon>
        <taxon>Heterobranchia</taxon>
        <taxon>Euthyneura</taxon>
        <taxon>Panpulmonata</taxon>
        <taxon>Sacoglossa</taxon>
        <taxon>Placobranchoidea</taxon>
        <taxon>Plakobranchidae</taxon>
        <taxon>Elysia</taxon>
    </lineage>
</organism>
<evidence type="ECO:0000313" key="2">
    <source>
        <dbReference type="EMBL" id="KAK3799855.1"/>
    </source>
</evidence>
<feature type="region of interest" description="Disordered" evidence="1">
    <location>
        <begin position="81"/>
        <end position="102"/>
    </location>
</feature>
<dbReference type="EMBL" id="JAWDGP010000534">
    <property type="protein sequence ID" value="KAK3799855.1"/>
    <property type="molecule type" value="Genomic_DNA"/>
</dbReference>
<reference evidence="2" key="1">
    <citation type="journal article" date="2023" name="G3 (Bethesda)">
        <title>A reference genome for the long-term kleptoplast-retaining sea slug Elysia crispata morphotype clarki.</title>
        <authorList>
            <person name="Eastman K.E."/>
            <person name="Pendleton A.L."/>
            <person name="Shaikh M.A."/>
            <person name="Suttiyut T."/>
            <person name="Ogas R."/>
            <person name="Tomko P."/>
            <person name="Gavelis G."/>
            <person name="Widhalm J.R."/>
            <person name="Wisecaver J.H."/>
        </authorList>
    </citation>
    <scope>NUCLEOTIDE SEQUENCE</scope>
    <source>
        <strain evidence="2">ECLA1</strain>
    </source>
</reference>
<keyword evidence="3" id="KW-1185">Reference proteome</keyword>
<accession>A0AAE1B5Y8</accession>
<dbReference type="AlphaFoldDB" id="A0AAE1B5Y8"/>
<evidence type="ECO:0000313" key="3">
    <source>
        <dbReference type="Proteomes" id="UP001283361"/>
    </source>
</evidence>
<gene>
    <name evidence="2" type="ORF">RRG08_048578</name>
</gene>
<comment type="caution">
    <text evidence="2">The sequence shown here is derived from an EMBL/GenBank/DDBJ whole genome shotgun (WGS) entry which is preliminary data.</text>
</comment>
<evidence type="ECO:0000256" key="1">
    <source>
        <dbReference type="SAM" id="MobiDB-lite"/>
    </source>
</evidence>
<name>A0AAE1B5Y8_9GAST</name>
<sequence length="102" mass="11497">MDTNSRSAVMIGNGAWRNNEAPIDSYNLFDLLNRFFFKFGSMASSWFYKGEAWFSRSGKNFSYVVNHCELNSILEASHTVSSSRVTEDALPVPDTANPSWTT</sequence>